<protein>
    <submittedName>
        <fullName evidence="1">Uncharacterized protein</fullName>
    </submittedName>
</protein>
<reference evidence="1" key="2">
    <citation type="journal article" date="2022" name="New Phytol.">
        <title>Evolutionary transition to the ectomycorrhizal habit in the genomes of a hyperdiverse lineage of mushroom-forming fungi.</title>
        <authorList>
            <person name="Looney B."/>
            <person name="Miyauchi S."/>
            <person name="Morin E."/>
            <person name="Drula E."/>
            <person name="Courty P.E."/>
            <person name="Kohler A."/>
            <person name="Kuo A."/>
            <person name="LaButti K."/>
            <person name="Pangilinan J."/>
            <person name="Lipzen A."/>
            <person name="Riley R."/>
            <person name="Andreopoulos W."/>
            <person name="He G."/>
            <person name="Johnson J."/>
            <person name="Nolan M."/>
            <person name="Tritt A."/>
            <person name="Barry K.W."/>
            <person name="Grigoriev I.V."/>
            <person name="Nagy L.G."/>
            <person name="Hibbett D."/>
            <person name="Henrissat B."/>
            <person name="Matheny P.B."/>
            <person name="Labbe J."/>
            <person name="Martin F.M."/>
        </authorList>
    </citation>
    <scope>NUCLEOTIDE SEQUENCE</scope>
    <source>
        <strain evidence="1">FP105234-sp</strain>
    </source>
</reference>
<gene>
    <name evidence="1" type="ORF">FA95DRAFT_1587504</name>
</gene>
<reference evidence="1" key="1">
    <citation type="submission" date="2021-02" db="EMBL/GenBank/DDBJ databases">
        <authorList>
            <consortium name="DOE Joint Genome Institute"/>
            <person name="Ahrendt S."/>
            <person name="Looney B.P."/>
            <person name="Miyauchi S."/>
            <person name="Morin E."/>
            <person name="Drula E."/>
            <person name="Courty P.E."/>
            <person name="Chicoki N."/>
            <person name="Fauchery L."/>
            <person name="Kohler A."/>
            <person name="Kuo A."/>
            <person name="Labutti K."/>
            <person name="Pangilinan J."/>
            <person name="Lipzen A."/>
            <person name="Riley R."/>
            <person name="Andreopoulos W."/>
            <person name="He G."/>
            <person name="Johnson J."/>
            <person name="Barry K.W."/>
            <person name="Grigoriev I.V."/>
            <person name="Nagy L."/>
            <person name="Hibbett D."/>
            <person name="Henrissat B."/>
            <person name="Matheny P.B."/>
            <person name="Labbe J."/>
            <person name="Martin F."/>
        </authorList>
    </citation>
    <scope>NUCLEOTIDE SEQUENCE</scope>
    <source>
        <strain evidence="1">FP105234-sp</strain>
    </source>
</reference>
<dbReference type="Proteomes" id="UP000814033">
    <property type="component" value="Unassembled WGS sequence"/>
</dbReference>
<dbReference type="EMBL" id="MU275857">
    <property type="protein sequence ID" value="KAI0050874.1"/>
    <property type="molecule type" value="Genomic_DNA"/>
</dbReference>
<evidence type="ECO:0000313" key="2">
    <source>
        <dbReference type="Proteomes" id="UP000814033"/>
    </source>
</evidence>
<name>A0ACB8S2W2_9AGAM</name>
<proteinExistence type="predicted"/>
<accession>A0ACB8S2W2</accession>
<organism evidence="1 2">
    <name type="scientific">Auriscalpium vulgare</name>
    <dbReference type="NCBI Taxonomy" id="40419"/>
    <lineage>
        <taxon>Eukaryota</taxon>
        <taxon>Fungi</taxon>
        <taxon>Dikarya</taxon>
        <taxon>Basidiomycota</taxon>
        <taxon>Agaricomycotina</taxon>
        <taxon>Agaricomycetes</taxon>
        <taxon>Russulales</taxon>
        <taxon>Auriscalpiaceae</taxon>
        <taxon>Auriscalpium</taxon>
    </lineage>
</organism>
<evidence type="ECO:0000313" key="1">
    <source>
        <dbReference type="EMBL" id="KAI0050874.1"/>
    </source>
</evidence>
<sequence length="783" mass="85675">MSPRELRPRTARPSYTAVYQDEGDNQEAGPSRPRPALDDEGSNGSDFAPAQAEAEPSEDEEILDANTEPEEDVDPRRSRSVRDEDASNSLATPPTVSRRPSKAKVKSTPGISRPLNRQMYTRPIPSVNHRHKAIPIFRRDAPVERLVRPPVLFGANDIASTNSYTSDAVVTDRLNKAWGYNVGPGPLWEVLEDRGWFKESEDVDGQAEREEWRRPRVHRGVAMSEGWSVLSPESASSYLPTDTTTTDDGTLKPPPPVSCAFGPFNKQTSRDVHIFDTFAMSEYLPENTSHVFNAGAPVWGMDWCPIHPADRPALAFKQFLAVAPLPTRAHSPEIGVKAPRPSHACIQIWSLGPPPAASNHSKDNGMMRCEMVLCIESGAAHDLKWCPLPSHDELAGPPTPGHIRKLGLLAGTFEDGSLSIYVVPYPPDVRHLQPSSNHDSLFLKLSDPIIRLELEEAACWSLDWGNSELLAVGCTNGAIAVYDIAPVLRSPAQHGAQNLLPTHYIHVHQSAVRAISWIRTPTLSGTGERRADDDPTVLASGGYDGLECLTDIRDPMGNIMNRTRDVITAFPYSPYAGGPVTIDHENIVKAFSVSPSMLGRGHTLMEPAGPVWSLGTSDYHPQLAVGAADGTCSTTNMLRSTRRGGTVPFLVHKIYQLDYSRSTQTYRMLDRFLPYETPDRTSAIARSKAKSKRLSADGEGDEPATGTGAWPTEVGVLRVAWNSGNGLAAAGLLASATASGLCRVDHLQGRWMRGKVPYESVELMRKEGDGEFMDVDEEDEEDD</sequence>
<comment type="caution">
    <text evidence="1">The sequence shown here is derived from an EMBL/GenBank/DDBJ whole genome shotgun (WGS) entry which is preliminary data.</text>
</comment>
<keyword evidence="2" id="KW-1185">Reference proteome</keyword>